<dbReference type="Proteomes" id="UP000044602">
    <property type="component" value="Unassembled WGS sequence"/>
</dbReference>
<keyword evidence="3" id="KW-1185">Reference proteome</keyword>
<sequence length="225" mass="24581">MAPAMISGSALLVFLHEHHLVVSEASVDEAVHKGCCKVVSCRVEVRHASNAAALEVALVDILCRLGLKNVELLAKGLEVLRQLNVGKRVLKLLVVAHNLVRKLEHDALARDQETELLLQCRVLRLVEIGLDEIDIVQSNGQHHGLRILLAHAGIRVLVDIVGQLLDNLELAHEVDGIGLSVTLQEGRHENEGEIDQILRVLICDYALAVDLSNLKSQVARVLVAP</sequence>
<reference evidence="2 3" key="1">
    <citation type="submission" date="2015-05" db="EMBL/GenBank/DDBJ databases">
        <authorList>
            <person name="Wang D.B."/>
            <person name="Wang M."/>
        </authorList>
    </citation>
    <scope>NUCLEOTIDE SEQUENCE [LARGE SCALE GENOMIC DNA]</scope>
    <source>
        <strain evidence="2">VL1</strain>
    </source>
</reference>
<evidence type="ECO:0000313" key="3">
    <source>
        <dbReference type="Proteomes" id="UP000044602"/>
    </source>
</evidence>
<name>A0A0G4LDH6_VERLO</name>
<organism evidence="2 3">
    <name type="scientific">Verticillium longisporum</name>
    <name type="common">Verticillium dahliae var. longisporum</name>
    <dbReference type="NCBI Taxonomy" id="100787"/>
    <lineage>
        <taxon>Eukaryota</taxon>
        <taxon>Fungi</taxon>
        <taxon>Dikarya</taxon>
        <taxon>Ascomycota</taxon>
        <taxon>Pezizomycotina</taxon>
        <taxon>Sordariomycetes</taxon>
        <taxon>Hypocreomycetidae</taxon>
        <taxon>Glomerellales</taxon>
        <taxon>Plectosphaerellaceae</taxon>
        <taxon>Verticillium</taxon>
    </lineage>
</organism>
<proteinExistence type="predicted"/>
<dbReference type="EMBL" id="CVQH01011113">
    <property type="protein sequence ID" value="CRK19949.1"/>
    <property type="molecule type" value="Genomic_DNA"/>
</dbReference>
<evidence type="ECO:0000313" key="2">
    <source>
        <dbReference type="EMBL" id="CRK19949.1"/>
    </source>
</evidence>
<evidence type="ECO:0008006" key="4">
    <source>
        <dbReference type="Google" id="ProtNLM"/>
    </source>
</evidence>
<feature type="chain" id="PRO_5002566443" description="Secreted protein" evidence="1">
    <location>
        <begin position="24"/>
        <end position="225"/>
    </location>
</feature>
<evidence type="ECO:0000256" key="1">
    <source>
        <dbReference type="SAM" id="SignalP"/>
    </source>
</evidence>
<feature type="signal peptide" evidence="1">
    <location>
        <begin position="1"/>
        <end position="23"/>
    </location>
</feature>
<gene>
    <name evidence="2" type="ORF">BN1708_003237</name>
</gene>
<protein>
    <recommendedName>
        <fullName evidence="4">Secreted protein</fullName>
    </recommendedName>
</protein>
<accession>A0A0G4LDH6</accession>
<keyword evidence="1" id="KW-0732">Signal</keyword>
<dbReference type="AlphaFoldDB" id="A0A0G4LDH6"/>